<dbReference type="CDD" id="cd16461">
    <property type="entry name" value="RING-H2_EL5-like"/>
    <property type="match status" value="1"/>
</dbReference>
<keyword evidence="6 10" id="KW-1133">Transmembrane helix</keyword>
<evidence type="ECO:0000256" key="5">
    <source>
        <dbReference type="ARBA" id="ARBA00022833"/>
    </source>
</evidence>
<evidence type="ECO:0000256" key="9">
    <source>
        <dbReference type="PROSITE-ProRule" id="PRU00175"/>
    </source>
</evidence>
<dbReference type="OMA" id="LPMCNHG"/>
<comment type="subcellular location">
    <subcellularLocation>
        <location evidence="1">Membrane</location>
        <topology evidence="1">Single-pass membrane protein</topology>
    </subcellularLocation>
</comment>
<dbReference type="PANTHER" id="PTHR46905:SF7">
    <property type="entry name" value="RING-H2 FINGER PROTEIN ATL78"/>
    <property type="match status" value="1"/>
</dbReference>
<protein>
    <recommendedName>
        <fullName evidence="11">RING-type domain-containing protein</fullName>
    </recommendedName>
</protein>
<comment type="similarity">
    <text evidence="8">Belongs to the RING-type zinc finger family. ATL subfamily.</text>
</comment>
<proteinExistence type="inferred from homology"/>
<comment type="caution">
    <text evidence="12">The sequence shown here is derived from an EMBL/GenBank/DDBJ whole genome shotgun (WGS) entry which is preliminary data.</text>
</comment>
<evidence type="ECO:0000256" key="2">
    <source>
        <dbReference type="ARBA" id="ARBA00022679"/>
    </source>
</evidence>
<evidence type="ECO:0000256" key="10">
    <source>
        <dbReference type="SAM" id="Phobius"/>
    </source>
</evidence>
<dbReference type="GO" id="GO:0004842">
    <property type="term" value="F:ubiquitin-protein transferase activity"/>
    <property type="evidence" value="ECO:0007669"/>
    <property type="project" value="UniProtKB-ARBA"/>
</dbReference>
<keyword evidence="9" id="KW-0863">Zinc-finger</keyword>
<dbReference type="InterPro" id="IPR044602">
    <property type="entry name" value="ATL10/ATL72-79-like"/>
</dbReference>
<dbReference type="Gene3D" id="3.30.40.10">
    <property type="entry name" value="Zinc/RING finger domain, C3HC4 (zinc finger)"/>
    <property type="match status" value="1"/>
</dbReference>
<dbReference type="PROSITE" id="PS50089">
    <property type="entry name" value="ZF_RING_2"/>
    <property type="match status" value="1"/>
</dbReference>
<dbReference type="UniPathway" id="UPA00143"/>
<feature type="transmembrane region" description="Helical" evidence="10">
    <location>
        <begin position="59"/>
        <end position="80"/>
    </location>
</feature>
<sequence length="214" mass="23634">MFPSTSPQLLQDFLENVHSRKLLLHTPLYQSRDTPVAPPANSHDLSEIYMGERSSEAHVVIILSILFCALICALGMNSIIRCPFRCSTRAASESTNNSATQLANTGVKKKALKTFPTLTYTAGLKIPGLDTECVICLSEFCPGERIRILPKCNHGFHVQCIDKWLMSHSSCPTCRNYLIEACKKIVGSDTEPPFPGHVVPLEPEGLIRTYRGSC</sequence>
<accession>A0A834ZF08</accession>
<name>A0A834ZF08_TETSI</name>
<evidence type="ECO:0000256" key="8">
    <source>
        <dbReference type="ARBA" id="ARBA00024209"/>
    </source>
</evidence>
<dbReference type="InterPro" id="IPR001841">
    <property type="entry name" value="Znf_RING"/>
</dbReference>
<evidence type="ECO:0000259" key="11">
    <source>
        <dbReference type="PROSITE" id="PS50089"/>
    </source>
</evidence>
<dbReference type="EMBL" id="JABCRI010000006">
    <property type="protein sequence ID" value="KAF8404415.1"/>
    <property type="molecule type" value="Genomic_DNA"/>
</dbReference>
<evidence type="ECO:0000256" key="4">
    <source>
        <dbReference type="ARBA" id="ARBA00022723"/>
    </source>
</evidence>
<dbReference type="InterPro" id="IPR013083">
    <property type="entry name" value="Znf_RING/FYVE/PHD"/>
</dbReference>
<dbReference type="GO" id="GO:0016567">
    <property type="term" value="P:protein ubiquitination"/>
    <property type="evidence" value="ECO:0007669"/>
    <property type="project" value="UniProtKB-UniPathway"/>
</dbReference>
<dbReference type="Pfam" id="PF13639">
    <property type="entry name" value="zf-RING_2"/>
    <property type="match status" value="1"/>
</dbReference>
<dbReference type="OrthoDB" id="8062037at2759"/>
<evidence type="ECO:0000256" key="1">
    <source>
        <dbReference type="ARBA" id="ARBA00004167"/>
    </source>
</evidence>
<evidence type="ECO:0000313" key="12">
    <source>
        <dbReference type="EMBL" id="KAF8404415.1"/>
    </source>
</evidence>
<dbReference type="SMART" id="SM00184">
    <property type="entry name" value="RING"/>
    <property type="match status" value="1"/>
</dbReference>
<keyword evidence="3 10" id="KW-0812">Transmembrane</keyword>
<feature type="domain" description="RING-type" evidence="11">
    <location>
        <begin position="133"/>
        <end position="175"/>
    </location>
</feature>
<dbReference type="Proteomes" id="UP000655225">
    <property type="component" value="Unassembled WGS sequence"/>
</dbReference>
<keyword evidence="5" id="KW-0862">Zinc</keyword>
<reference evidence="12 13" key="1">
    <citation type="submission" date="2020-04" db="EMBL/GenBank/DDBJ databases">
        <title>Plant Genome Project.</title>
        <authorList>
            <person name="Zhang R.-G."/>
        </authorList>
    </citation>
    <scope>NUCLEOTIDE SEQUENCE [LARGE SCALE GENOMIC DNA]</scope>
    <source>
        <strain evidence="12">YNK0</strain>
        <tissue evidence="12">Leaf</tissue>
    </source>
</reference>
<evidence type="ECO:0000256" key="6">
    <source>
        <dbReference type="ARBA" id="ARBA00022989"/>
    </source>
</evidence>
<organism evidence="12 13">
    <name type="scientific">Tetracentron sinense</name>
    <name type="common">Spur-leaf</name>
    <dbReference type="NCBI Taxonomy" id="13715"/>
    <lineage>
        <taxon>Eukaryota</taxon>
        <taxon>Viridiplantae</taxon>
        <taxon>Streptophyta</taxon>
        <taxon>Embryophyta</taxon>
        <taxon>Tracheophyta</taxon>
        <taxon>Spermatophyta</taxon>
        <taxon>Magnoliopsida</taxon>
        <taxon>Trochodendrales</taxon>
        <taxon>Trochodendraceae</taxon>
        <taxon>Tetracentron</taxon>
    </lineage>
</organism>
<dbReference type="GO" id="GO:0008270">
    <property type="term" value="F:zinc ion binding"/>
    <property type="evidence" value="ECO:0007669"/>
    <property type="project" value="UniProtKB-KW"/>
</dbReference>
<dbReference type="GO" id="GO:0016020">
    <property type="term" value="C:membrane"/>
    <property type="evidence" value="ECO:0007669"/>
    <property type="project" value="UniProtKB-SubCell"/>
</dbReference>
<dbReference type="SUPFAM" id="SSF57850">
    <property type="entry name" value="RING/U-box"/>
    <property type="match status" value="1"/>
</dbReference>
<keyword evidence="7 10" id="KW-0472">Membrane</keyword>
<evidence type="ECO:0000313" key="13">
    <source>
        <dbReference type="Proteomes" id="UP000655225"/>
    </source>
</evidence>
<evidence type="ECO:0000256" key="7">
    <source>
        <dbReference type="ARBA" id="ARBA00023136"/>
    </source>
</evidence>
<gene>
    <name evidence="12" type="ORF">HHK36_009300</name>
</gene>
<evidence type="ECO:0000256" key="3">
    <source>
        <dbReference type="ARBA" id="ARBA00022692"/>
    </source>
</evidence>
<keyword evidence="4" id="KW-0479">Metal-binding</keyword>
<dbReference type="PANTHER" id="PTHR46905">
    <property type="entry name" value="RING-H2 FINGER PROTEIN ATL78"/>
    <property type="match status" value="1"/>
</dbReference>
<keyword evidence="13" id="KW-1185">Reference proteome</keyword>
<dbReference type="FunFam" id="3.30.40.10:FF:000632">
    <property type="entry name" value="RING-H2 finger protein ATL73"/>
    <property type="match status" value="1"/>
</dbReference>
<keyword evidence="2" id="KW-0808">Transferase</keyword>
<dbReference type="AlphaFoldDB" id="A0A834ZF08"/>